<organism evidence="2 3">
    <name type="scientific">Maribellus comscasis</name>
    <dbReference type="NCBI Taxonomy" id="2681766"/>
    <lineage>
        <taxon>Bacteria</taxon>
        <taxon>Pseudomonadati</taxon>
        <taxon>Bacteroidota</taxon>
        <taxon>Bacteroidia</taxon>
        <taxon>Marinilabiliales</taxon>
        <taxon>Prolixibacteraceae</taxon>
        <taxon>Maribellus</taxon>
    </lineage>
</organism>
<evidence type="ECO:0000313" key="2">
    <source>
        <dbReference type="EMBL" id="QGY47077.1"/>
    </source>
</evidence>
<feature type="compositionally biased region" description="Polar residues" evidence="1">
    <location>
        <begin position="65"/>
        <end position="78"/>
    </location>
</feature>
<gene>
    <name evidence="2" type="ORF">GM418_26470</name>
</gene>
<feature type="region of interest" description="Disordered" evidence="1">
    <location>
        <begin position="59"/>
        <end position="78"/>
    </location>
</feature>
<proteinExistence type="predicted"/>
<dbReference type="KEGG" id="mcos:GM418_26470"/>
<reference evidence="2 3" key="1">
    <citation type="submission" date="2019-11" db="EMBL/GenBank/DDBJ databases">
        <authorList>
            <person name="Zheng R.K."/>
            <person name="Sun C.M."/>
        </authorList>
    </citation>
    <scope>NUCLEOTIDE SEQUENCE [LARGE SCALE GENOMIC DNA]</scope>
    <source>
        <strain evidence="2 3">WC007</strain>
    </source>
</reference>
<dbReference type="RefSeq" id="WP_158870591.1">
    <property type="nucleotide sequence ID" value="NZ_CP046401.1"/>
</dbReference>
<name>A0A6I6K3E0_9BACT</name>
<sequence>MKAIILISSIFYILGLKIGNKIDIVKKANPVEKIITNCITPSKPAKSIQFEQKDIEKAQADSLKGGTTQQEDPVLNSK</sequence>
<protein>
    <submittedName>
        <fullName evidence="2">Uncharacterized protein</fullName>
    </submittedName>
</protein>
<accession>A0A6I6K3E0</accession>
<dbReference type="Proteomes" id="UP000428260">
    <property type="component" value="Chromosome"/>
</dbReference>
<dbReference type="EMBL" id="CP046401">
    <property type="protein sequence ID" value="QGY47077.1"/>
    <property type="molecule type" value="Genomic_DNA"/>
</dbReference>
<keyword evidence="3" id="KW-1185">Reference proteome</keyword>
<evidence type="ECO:0000313" key="3">
    <source>
        <dbReference type="Proteomes" id="UP000428260"/>
    </source>
</evidence>
<dbReference type="AlphaFoldDB" id="A0A6I6K3E0"/>
<evidence type="ECO:0000256" key="1">
    <source>
        <dbReference type="SAM" id="MobiDB-lite"/>
    </source>
</evidence>